<dbReference type="GO" id="GO:0005524">
    <property type="term" value="F:ATP binding"/>
    <property type="evidence" value="ECO:0007669"/>
    <property type="project" value="UniProtKB-UniRule"/>
</dbReference>
<proteinExistence type="inferred from homology"/>
<evidence type="ECO:0000256" key="1">
    <source>
        <dbReference type="ARBA" id="ARBA00001946"/>
    </source>
</evidence>
<keyword evidence="8 10" id="KW-0460">Magnesium</keyword>
<keyword evidence="7 10" id="KW-0067">ATP-binding</keyword>
<evidence type="ECO:0000256" key="3">
    <source>
        <dbReference type="ARBA" id="ARBA00005842"/>
    </source>
</evidence>
<dbReference type="GO" id="GO:0052381">
    <property type="term" value="F:tRNA dimethylallyltransferase activity"/>
    <property type="evidence" value="ECO:0007669"/>
    <property type="project" value="UniProtKB-UniRule"/>
</dbReference>
<evidence type="ECO:0000256" key="11">
    <source>
        <dbReference type="RuleBase" id="RU003783"/>
    </source>
</evidence>
<evidence type="ECO:0000256" key="7">
    <source>
        <dbReference type="ARBA" id="ARBA00022840"/>
    </source>
</evidence>
<keyword evidence="5 10" id="KW-0819">tRNA processing</keyword>
<comment type="subunit">
    <text evidence="10">Monomer.</text>
</comment>
<evidence type="ECO:0000313" key="14">
    <source>
        <dbReference type="EMBL" id="VFP78793.1"/>
    </source>
</evidence>
<evidence type="ECO:0000256" key="9">
    <source>
        <dbReference type="ARBA" id="ARBA00049563"/>
    </source>
</evidence>
<dbReference type="InterPro" id="IPR027417">
    <property type="entry name" value="P-loop_NTPase"/>
</dbReference>
<dbReference type="EC" id="2.5.1.75" evidence="10"/>
<evidence type="ECO:0000256" key="8">
    <source>
        <dbReference type="ARBA" id="ARBA00022842"/>
    </source>
</evidence>
<feature type="binding site" evidence="10">
    <location>
        <begin position="12"/>
        <end position="19"/>
    </location>
    <ligand>
        <name>ATP</name>
        <dbReference type="ChEBI" id="CHEBI:30616"/>
    </ligand>
</feature>
<dbReference type="InterPro" id="IPR039657">
    <property type="entry name" value="Dimethylallyltransferase"/>
</dbReference>
<keyword evidence="6 10" id="KW-0547">Nucleotide-binding</keyword>
<dbReference type="OrthoDB" id="9776390at2"/>
<dbReference type="Pfam" id="PF01715">
    <property type="entry name" value="IPPT"/>
    <property type="match status" value="1"/>
</dbReference>
<evidence type="ECO:0000256" key="4">
    <source>
        <dbReference type="ARBA" id="ARBA00022679"/>
    </source>
</evidence>
<evidence type="ECO:0000256" key="6">
    <source>
        <dbReference type="ARBA" id="ARBA00022741"/>
    </source>
</evidence>
<dbReference type="AlphaFoldDB" id="A0A451D0G9"/>
<comment type="caution">
    <text evidence="10">Lacks conserved residue(s) required for the propagation of feature annotation.</text>
</comment>
<feature type="site" description="Interaction with substrate tRNA" evidence="10">
    <location>
        <position position="125"/>
    </location>
</feature>
<evidence type="ECO:0000256" key="5">
    <source>
        <dbReference type="ARBA" id="ARBA00022694"/>
    </source>
</evidence>
<evidence type="ECO:0000313" key="15">
    <source>
        <dbReference type="Proteomes" id="UP000294364"/>
    </source>
</evidence>
<feature type="region of interest" description="Interaction with substrate tRNA" evidence="10">
    <location>
        <begin position="37"/>
        <end position="40"/>
    </location>
</feature>
<evidence type="ECO:0000256" key="13">
    <source>
        <dbReference type="RuleBase" id="RU003785"/>
    </source>
</evidence>
<comment type="catalytic activity">
    <reaction evidence="9 10 11">
        <text>adenosine(37) in tRNA + dimethylallyl diphosphate = N(6)-dimethylallyladenosine(37) in tRNA + diphosphate</text>
        <dbReference type="Rhea" id="RHEA:26482"/>
        <dbReference type="Rhea" id="RHEA-COMP:10162"/>
        <dbReference type="Rhea" id="RHEA-COMP:10375"/>
        <dbReference type="ChEBI" id="CHEBI:33019"/>
        <dbReference type="ChEBI" id="CHEBI:57623"/>
        <dbReference type="ChEBI" id="CHEBI:74411"/>
        <dbReference type="ChEBI" id="CHEBI:74415"/>
        <dbReference type="EC" id="2.5.1.75"/>
    </reaction>
</comment>
<dbReference type="PANTHER" id="PTHR11088">
    <property type="entry name" value="TRNA DIMETHYLALLYLTRANSFERASE"/>
    <property type="match status" value="1"/>
</dbReference>
<protein>
    <recommendedName>
        <fullName evidence="10">tRNA dimethylallyltransferase</fullName>
        <ecNumber evidence="10">2.5.1.75</ecNumber>
    </recommendedName>
    <alternativeName>
        <fullName evidence="10">Dimethylallyl diphosphate:tRNA dimethylallyltransferase</fullName>
        <shortName evidence="10">DMAPP:tRNA dimethylallyltransferase</shortName>
        <shortName evidence="10">DMATase</shortName>
    </alternativeName>
    <alternativeName>
        <fullName evidence="10">Isopentenyl-diphosphate:tRNA isopentenyltransferase</fullName>
        <shortName evidence="10">IPP transferase</shortName>
        <shortName evidence="10">IPPT</shortName>
        <shortName evidence="10">IPTase</shortName>
    </alternativeName>
</protein>
<dbReference type="FunFam" id="1.10.20.140:FF:000001">
    <property type="entry name" value="tRNA dimethylallyltransferase"/>
    <property type="match status" value="1"/>
</dbReference>
<feature type="region of interest" description="Interaction with substrate tRNA" evidence="10">
    <location>
        <begin position="161"/>
        <end position="165"/>
    </location>
</feature>
<comment type="cofactor">
    <cofactor evidence="1 10">
        <name>Mg(2+)</name>
        <dbReference type="ChEBI" id="CHEBI:18420"/>
    </cofactor>
</comment>
<name>A0A451D0G9_9GAMM</name>
<evidence type="ECO:0000256" key="12">
    <source>
        <dbReference type="RuleBase" id="RU003784"/>
    </source>
</evidence>
<dbReference type="PANTHER" id="PTHR11088:SF60">
    <property type="entry name" value="TRNA DIMETHYLALLYLTRANSFERASE"/>
    <property type="match status" value="1"/>
</dbReference>
<evidence type="ECO:0000256" key="2">
    <source>
        <dbReference type="ARBA" id="ARBA00003213"/>
    </source>
</evidence>
<dbReference type="Gene3D" id="3.40.50.300">
    <property type="entry name" value="P-loop containing nucleotide triphosphate hydrolases"/>
    <property type="match status" value="1"/>
</dbReference>
<evidence type="ECO:0000256" key="10">
    <source>
        <dbReference type="HAMAP-Rule" id="MF_00185"/>
    </source>
</evidence>
<keyword evidence="4 10" id="KW-0808">Transferase</keyword>
<dbReference type="InterPro" id="IPR018022">
    <property type="entry name" value="IPT"/>
</dbReference>
<sequence>MISAPLAIFLMGPTTSGKTRLASLLYKELPVELISVDSALIYRGMDIGTDKPSKTDLQCSPYHLLDIRDPKEVYSVFNFRNDALNVMASITRRGYIPLLVGGTMFYYKALLEGLSVLPPSNLQTRKLIEDKANKVGWPYLHSQLQEIDPISAKLIHINDTQRILRALEVFLISGKTLTELNKNSGESLQYNVLQFVMVSMSRLFLQKSIEDRVYRMLELGFEDEVRVLYSRGDLHMNMPSMRCIGYRQMWSYLSGDIPYKRMIETTIYATRHLAKRQMTWLRSWKNDLYWLDSEKPDMAYNKILQVIRSRSESFCKNSK</sequence>
<dbReference type="NCBIfam" id="TIGR00174">
    <property type="entry name" value="miaA"/>
    <property type="match status" value="1"/>
</dbReference>
<gene>
    <name evidence="10 14" type="primary">miaA</name>
    <name evidence="14" type="ORF">ERCICURT3053_423</name>
</gene>
<dbReference type="HAMAP" id="MF_00185">
    <property type="entry name" value="IPP_trans"/>
    <property type="match status" value="1"/>
</dbReference>
<reference evidence="14 15" key="1">
    <citation type="submission" date="2019-02" db="EMBL/GenBank/DDBJ databases">
        <authorList>
            <person name="Manzano-Marin A."/>
            <person name="Manzano-Marin A."/>
        </authorList>
    </citation>
    <scope>NUCLEOTIDE SEQUENCE [LARGE SCALE GENOMIC DNA]</scope>
    <source>
        <strain evidence="14 15">ErCicurtihirsuta</strain>
    </source>
</reference>
<dbReference type="GO" id="GO:0006400">
    <property type="term" value="P:tRNA modification"/>
    <property type="evidence" value="ECO:0007669"/>
    <property type="project" value="TreeGrafter"/>
</dbReference>
<dbReference type="EMBL" id="LR217698">
    <property type="protein sequence ID" value="VFP78793.1"/>
    <property type="molecule type" value="Genomic_DNA"/>
</dbReference>
<dbReference type="RefSeq" id="WP_157992093.1">
    <property type="nucleotide sequence ID" value="NZ_LR217698.1"/>
</dbReference>
<feature type="site" description="Interaction with substrate tRNA" evidence="10">
    <location>
        <position position="103"/>
    </location>
</feature>
<organism evidence="14 15">
    <name type="scientific">Candidatus Erwinia haradaeae</name>
    <dbReference type="NCBI Taxonomy" id="1922217"/>
    <lineage>
        <taxon>Bacteria</taxon>
        <taxon>Pseudomonadati</taxon>
        <taxon>Pseudomonadota</taxon>
        <taxon>Gammaproteobacteria</taxon>
        <taxon>Enterobacterales</taxon>
        <taxon>Erwiniaceae</taxon>
        <taxon>Erwinia</taxon>
    </lineage>
</organism>
<comment type="similarity">
    <text evidence="3 10 13">Belongs to the IPP transferase family.</text>
</comment>
<dbReference type="Proteomes" id="UP000294364">
    <property type="component" value="Chromosome"/>
</dbReference>
<dbReference type="SUPFAM" id="SSF52540">
    <property type="entry name" value="P-loop containing nucleoside triphosphate hydrolases"/>
    <property type="match status" value="1"/>
</dbReference>
<comment type="function">
    <text evidence="2 10 12">Catalyzes the transfer of a dimethylallyl group onto the adenine at position 37 in tRNAs that read codons beginning with uridine, leading to the formation of N6-(dimethylallyl)adenosine (i(6)A).</text>
</comment>
<feature type="binding site" evidence="10">
    <location>
        <begin position="14"/>
        <end position="19"/>
    </location>
    <ligand>
        <name>substrate</name>
    </ligand>
</feature>
<dbReference type="Gene3D" id="1.10.20.140">
    <property type="match status" value="1"/>
</dbReference>
<accession>A0A451D0G9</accession>